<evidence type="ECO:0000259" key="7">
    <source>
        <dbReference type="PROSITE" id="PS50850"/>
    </source>
</evidence>
<reference evidence="9 11" key="2">
    <citation type="submission" date="2023-09" db="EMBL/GenBank/DDBJ databases">
        <title>Complete-Gapless Cercospora beticola genome.</title>
        <authorList>
            <person name="Wyatt N.A."/>
            <person name="Spanner R.E."/>
            <person name="Bolton M.D."/>
        </authorList>
    </citation>
    <scope>NUCLEOTIDE SEQUENCE [LARGE SCALE GENOMIC DNA]</scope>
    <source>
        <strain evidence="9">Cb09-40</strain>
    </source>
</reference>
<feature type="transmembrane region" description="Helical" evidence="6">
    <location>
        <begin position="314"/>
        <end position="338"/>
    </location>
</feature>
<dbReference type="EMBL" id="CP134185">
    <property type="protein sequence ID" value="WPA97817.1"/>
    <property type="molecule type" value="Genomic_DNA"/>
</dbReference>
<comment type="subcellular location">
    <subcellularLocation>
        <location evidence="1">Membrane</location>
        <topology evidence="1">Multi-pass membrane protein</topology>
    </subcellularLocation>
</comment>
<name>A0A2G5HY89_CERBT</name>
<feature type="transmembrane region" description="Helical" evidence="6">
    <location>
        <begin position="345"/>
        <end position="366"/>
    </location>
</feature>
<evidence type="ECO:0000256" key="4">
    <source>
        <dbReference type="ARBA" id="ARBA00022989"/>
    </source>
</evidence>
<dbReference type="GO" id="GO:0005886">
    <property type="term" value="C:plasma membrane"/>
    <property type="evidence" value="ECO:0007669"/>
    <property type="project" value="TreeGrafter"/>
</dbReference>
<feature type="transmembrane region" description="Helical" evidence="6">
    <location>
        <begin position="21"/>
        <end position="48"/>
    </location>
</feature>
<feature type="transmembrane region" description="Helical" evidence="6">
    <location>
        <begin position="488"/>
        <end position="505"/>
    </location>
</feature>
<keyword evidence="5 6" id="KW-0472">Membrane</keyword>
<feature type="transmembrane region" description="Helical" evidence="6">
    <location>
        <begin position="410"/>
        <end position="432"/>
    </location>
</feature>
<dbReference type="Proteomes" id="UP001302367">
    <property type="component" value="Chromosome 2"/>
</dbReference>
<keyword evidence="11" id="KW-1185">Reference proteome</keyword>
<dbReference type="Gene3D" id="1.20.1250.20">
    <property type="entry name" value="MFS general substrate transporter like domains"/>
    <property type="match status" value="1"/>
</dbReference>
<evidence type="ECO:0000313" key="8">
    <source>
        <dbReference type="EMBL" id="PIA97496.1"/>
    </source>
</evidence>
<gene>
    <name evidence="8" type="ORF">CB0940_05288</name>
    <name evidence="9" type="ORF">RHO25_002428</name>
</gene>
<protein>
    <submittedName>
        <fullName evidence="8">Multidrug resistance protein 3</fullName>
    </submittedName>
</protein>
<dbReference type="PANTHER" id="PTHR23501">
    <property type="entry name" value="MAJOR FACILITATOR SUPERFAMILY"/>
    <property type="match status" value="1"/>
</dbReference>
<accession>A0A2G5HY89</accession>
<evidence type="ECO:0000256" key="2">
    <source>
        <dbReference type="ARBA" id="ARBA00007520"/>
    </source>
</evidence>
<dbReference type="GO" id="GO:0022857">
    <property type="term" value="F:transmembrane transporter activity"/>
    <property type="evidence" value="ECO:0007669"/>
    <property type="project" value="InterPro"/>
</dbReference>
<feature type="transmembrane region" description="Helical" evidence="6">
    <location>
        <begin position="147"/>
        <end position="168"/>
    </location>
</feature>
<feature type="transmembrane region" description="Helical" evidence="6">
    <location>
        <begin position="213"/>
        <end position="231"/>
    </location>
</feature>
<evidence type="ECO:0000313" key="9">
    <source>
        <dbReference type="EMBL" id="WPA97817.1"/>
    </source>
</evidence>
<evidence type="ECO:0000256" key="1">
    <source>
        <dbReference type="ARBA" id="ARBA00004141"/>
    </source>
</evidence>
<feature type="transmembrane region" description="Helical" evidence="6">
    <location>
        <begin position="243"/>
        <end position="261"/>
    </location>
</feature>
<evidence type="ECO:0000313" key="11">
    <source>
        <dbReference type="Proteomes" id="UP001302367"/>
    </source>
</evidence>
<organism evidence="8 10">
    <name type="scientific">Cercospora beticola</name>
    <name type="common">Sugarbeet leaf spot fungus</name>
    <dbReference type="NCBI Taxonomy" id="122368"/>
    <lineage>
        <taxon>Eukaryota</taxon>
        <taxon>Fungi</taxon>
        <taxon>Dikarya</taxon>
        <taxon>Ascomycota</taxon>
        <taxon>Pezizomycotina</taxon>
        <taxon>Dothideomycetes</taxon>
        <taxon>Dothideomycetidae</taxon>
        <taxon>Mycosphaerellales</taxon>
        <taxon>Mycosphaerellaceae</taxon>
        <taxon>Cercospora</taxon>
    </lineage>
</organism>
<dbReference type="PROSITE" id="PS50850">
    <property type="entry name" value="MFS"/>
    <property type="match status" value="1"/>
</dbReference>
<dbReference type="InterPro" id="IPR036259">
    <property type="entry name" value="MFS_trans_sf"/>
</dbReference>
<dbReference type="OrthoDB" id="10021397at2759"/>
<dbReference type="EMBL" id="LKMD01000102">
    <property type="protein sequence ID" value="PIA97496.1"/>
    <property type="molecule type" value="Genomic_DNA"/>
</dbReference>
<dbReference type="Pfam" id="PF07690">
    <property type="entry name" value="MFS_1"/>
    <property type="match status" value="1"/>
</dbReference>
<evidence type="ECO:0000256" key="5">
    <source>
        <dbReference type="ARBA" id="ARBA00023136"/>
    </source>
</evidence>
<dbReference type="Proteomes" id="UP000230605">
    <property type="component" value="Chromosome 2"/>
</dbReference>
<reference evidence="8 10" key="1">
    <citation type="submission" date="2015-10" db="EMBL/GenBank/DDBJ databases">
        <title>The cercosporin biosynthetic gene cluster was horizontally transferred to several fungal lineages and shown to be expanded in Cercospora beticola based on microsynteny with recipient genomes.</title>
        <authorList>
            <person name="De Jonge R."/>
            <person name="Ebert M.K."/>
            <person name="Suttle J.C."/>
            <person name="Jurick Ii W.M."/>
            <person name="Secor G.A."/>
            <person name="Thomma B.P."/>
            <person name="Van De Peer Y."/>
            <person name="Bolton M.D."/>
        </authorList>
    </citation>
    <scope>NUCLEOTIDE SEQUENCE [LARGE SCALE GENOMIC DNA]</scope>
    <source>
        <strain evidence="8 10">09-40</strain>
    </source>
</reference>
<feature type="transmembrane region" description="Helical" evidence="6">
    <location>
        <begin position="282"/>
        <end position="302"/>
    </location>
</feature>
<dbReference type="InterPro" id="IPR020846">
    <property type="entry name" value="MFS_dom"/>
</dbReference>
<evidence type="ECO:0000256" key="6">
    <source>
        <dbReference type="SAM" id="Phobius"/>
    </source>
</evidence>
<sequence length="530" mass="56172">MTRLSLKKASRPGSEPGRNRIWMIMLAICAGGALVSMDSVIIGVALPFVSDSFAMSATEYAWVGSSYLLGCACLMPVWEPVSEVLGKKSVMLAGLGLFLVGSLISACARNSMILIMGRAIQGIGEGAFTVVTNVSMADLFTIRERGLYIAMYSGVSCMGAAFGPLLGGVLTKYANWRWCFWINLPVCAVALVLLIVGYQGAGSGSDWSKLRTVDWLGMLLITGGTLLLLLGLQSGGSTTWQSARTLTLLLGGIAALATFAVEQTQVRHPIVPLALFRARSSAACLGVCASHGVTYIGCIFYLPVYLSLVLDLDAFAVGCWTLVIAVPTIVAGICAALVIQRTQRVRTLIIVAAAALALGTGLFIGLAVKISVWRLVVSQLSAAMGISPLFQAPLMGLQTSISHADIPRAYGFYVFLRTLSSAISLTLGQVVLQSALEARTRALVAQGVPTETAHSLSHDVTIILSFSGSAEQVHALRTSMARSLDRVWMMYTAFAILGVVGSVCISNNPLVEDEDPQCDAHSPETELRVL</sequence>
<dbReference type="SUPFAM" id="SSF103473">
    <property type="entry name" value="MFS general substrate transporter"/>
    <property type="match status" value="1"/>
</dbReference>
<dbReference type="Gene3D" id="1.20.1720.10">
    <property type="entry name" value="Multidrug resistance protein D"/>
    <property type="match status" value="1"/>
</dbReference>
<evidence type="ECO:0000313" key="10">
    <source>
        <dbReference type="Proteomes" id="UP000230605"/>
    </source>
</evidence>
<evidence type="ECO:0000256" key="3">
    <source>
        <dbReference type="ARBA" id="ARBA00022692"/>
    </source>
</evidence>
<feature type="domain" description="Major facilitator superfamily (MFS) profile" evidence="7">
    <location>
        <begin position="24"/>
        <end position="510"/>
    </location>
</feature>
<feature type="transmembrane region" description="Helical" evidence="6">
    <location>
        <begin position="90"/>
        <end position="113"/>
    </location>
</feature>
<proteinExistence type="inferred from homology"/>
<dbReference type="InterPro" id="IPR011701">
    <property type="entry name" value="MFS"/>
</dbReference>
<keyword evidence="3 6" id="KW-0812">Transmembrane</keyword>
<comment type="similarity">
    <text evidence="2">Belongs to the major facilitator superfamily. TCR/Tet family.</text>
</comment>
<dbReference type="AlphaFoldDB" id="A0A2G5HY89"/>
<dbReference type="PRINTS" id="PR01036">
    <property type="entry name" value="TCRTETB"/>
</dbReference>
<feature type="transmembrane region" description="Helical" evidence="6">
    <location>
        <begin position="180"/>
        <end position="201"/>
    </location>
</feature>
<keyword evidence="4 6" id="KW-1133">Transmembrane helix</keyword>
<dbReference type="PANTHER" id="PTHR23501:SF102">
    <property type="entry name" value="DRUG TRANSPORTER, PUTATIVE (AFU_ORTHOLOGUE AFUA_3G08530)-RELATED"/>
    <property type="match status" value="1"/>
</dbReference>